<dbReference type="InterPro" id="IPR007251">
    <property type="entry name" value="Iron_permease_Fet4"/>
</dbReference>
<protein>
    <submittedName>
        <fullName evidence="2">Low affinity iron permease family protein</fullName>
    </submittedName>
</protein>
<sequence>MKTYITNRFDILSEWISAGLGSPFAFMAAFLVVALWAVTGPLFGYSDTWQLIINTGTTISTFLMVFLLQNTGNRTIEEMQDNLCRMERQNASLMHEVMALRDDLRAGSRIAA</sequence>
<dbReference type="RefSeq" id="WP_380074402.1">
    <property type="nucleotide sequence ID" value="NZ_JBHRTO010000002.1"/>
</dbReference>
<proteinExistence type="predicted"/>
<feature type="transmembrane region" description="Helical" evidence="1">
    <location>
        <begin position="49"/>
        <end position="68"/>
    </location>
</feature>
<dbReference type="Pfam" id="PF04120">
    <property type="entry name" value="Iron_permease"/>
    <property type="match status" value="1"/>
</dbReference>
<evidence type="ECO:0000313" key="3">
    <source>
        <dbReference type="Proteomes" id="UP001595547"/>
    </source>
</evidence>
<evidence type="ECO:0000256" key="1">
    <source>
        <dbReference type="SAM" id="Phobius"/>
    </source>
</evidence>
<keyword evidence="1" id="KW-0812">Transmembrane</keyword>
<dbReference type="EMBL" id="JBHRTO010000002">
    <property type="protein sequence ID" value="MFC3182745.1"/>
    <property type="molecule type" value="Genomic_DNA"/>
</dbReference>
<keyword evidence="1" id="KW-1133">Transmembrane helix</keyword>
<comment type="caution">
    <text evidence="2">The sequence shown here is derived from an EMBL/GenBank/DDBJ whole genome shotgun (WGS) entry which is preliminary data.</text>
</comment>
<gene>
    <name evidence="2" type="ORF">ACFOGH_17235</name>
</gene>
<keyword evidence="1" id="KW-0472">Membrane</keyword>
<dbReference type="Proteomes" id="UP001595547">
    <property type="component" value="Unassembled WGS sequence"/>
</dbReference>
<name>A0ABV7J535_9RHOB</name>
<reference evidence="3" key="1">
    <citation type="journal article" date="2019" name="Int. J. Syst. Evol. Microbiol.">
        <title>The Global Catalogue of Microorganisms (GCM) 10K type strain sequencing project: providing services to taxonomists for standard genome sequencing and annotation.</title>
        <authorList>
            <consortium name="The Broad Institute Genomics Platform"/>
            <consortium name="The Broad Institute Genome Sequencing Center for Infectious Disease"/>
            <person name="Wu L."/>
            <person name="Ma J."/>
        </authorList>
    </citation>
    <scope>NUCLEOTIDE SEQUENCE [LARGE SCALE GENOMIC DNA]</scope>
    <source>
        <strain evidence="3">KCTC 52039</strain>
    </source>
</reference>
<evidence type="ECO:0000313" key="2">
    <source>
        <dbReference type="EMBL" id="MFC3182745.1"/>
    </source>
</evidence>
<organism evidence="2 3">
    <name type="scientific">Cypionkella sinensis</name>
    <dbReference type="NCBI Taxonomy" id="1756043"/>
    <lineage>
        <taxon>Bacteria</taxon>
        <taxon>Pseudomonadati</taxon>
        <taxon>Pseudomonadota</taxon>
        <taxon>Alphaproteobacteria</taxon>
        <taxon>Rhodobacterales</taxon>
        <taxon>Paracoccaceae</taxon>
        <taxon>Cypionkella</taxon>
    </lineage>
</organism>
<accession>A0ABV7J535</accession>
<feature type="transmembrane region" description="Helical" evidence="1">
    <location>
        <begin position="12"/>
        <end position="37"/>
    </location>
</feature>
<keyword evidence="3" id="KW-1185">Reference proteome</keyword>